<sequence length="551" mass="61692">MKAKEETKKENKRKKMCKEINCKQIIMSRRKQAENECGCDEYECFKWNTEDNNIIIRANDNYERNNTERNVDLKFGPKSAMICENSDKITSLEVSFVKEFAKIYKFSKLRSGLRSNTNRSMFLMYLIVMFSGFGKAATADFGHYFGHGGISHGDSGHYGYDIHGGMGGVFANHRGKNMHKGDSGLNGILFTRDVVHHGDGSIFVSMNEGTGGPIVGVPESGLTLDQIHEGINRAINNAHDASIAKKDAEKRAEELKASIAQEQAEQQAEEAARLKELDDKAAMIEHEKPEVLGKRTIPIVNFTEESIPLMHHMRELSKRIDDIRETEAQNILAQQMITRLDDMTDAVPKRNVISDNPDFYKEFEDAGNVDNFKFHVPVTDNRGRFYIKSDETGDHSHSVPMRSHKSPDGHSHWVDHGELDKPQHSFPISPEELMDIPGAAPNENHSNAGGSHNSSHPPVLNSFKFPDSSKHETPHSKPKTSTNPKPENKPPGKERSNSYTKGPRNTQPGPEFPSFDFSNPVLNPLKIPPSSPMHSKSPLFGSQLTKSFGIF</sequence>
<organism evidence="3 4">
    <name type="scientific">Hamiltosporidium tvaerminnensis</name>
    <dbReference type="NCBI Taxonomy" id="1176355"/>
    <lineage>
        <taxon>Eukaryota</taxon>
        <taxon>Fungi</taxon>
        <taxon>Fungi incertae sedis</taxon>
        <taxon>Microsporidia</taxon>
        <taxon>Dubosqiidae</taxon>
        <taxon>Hamiltosporidium</taxon>
    </lineage>
</organism>
<name>A0A4Q9L3G6_9MICR</name>
<feature type="compositionally biased region" description="Low complexity" evidence="2">
    <location>
        <begin position="442"/>
        <end position="456"/>
    </location>
</feature>
<evidence type="ECO:0000313" key="4">
    <source>
        <dbReference type="Proteomes" id="UP000292362"/>
    </source>
</evidence>
<gene>
    <name evidence="3" type="ORF">CWI37_0818p0010</name>
</gene>
<feature type="compositionally biased region" description="Basic and acidic residues" evidence="2">
    <location>
        <begin position="405"/>
        <end position="423"/>
    </location>
</feature>
<keyword evidence="1" id="KW-0175">Coiled coil</keyword>
<evidence type="ECO:0000313" key="3">
    <source>
        <dbReference type="EMBL" id="TBU01060.1"/>
    </source>
</evidence>
<feature type="coiled-coil region" evidence="1">
    <location>
        <begin position="231"/>
        <end position="280"/>
    </location>
</feature>
<reference evidence="3 4" key="1">
    <citation type="submission" date="2017-12" db="EMBL/GenBank/DDBJ databases">
        <authorList>
            <person name="Pombert J.-F."/>
            <person name="Haag K.L."/>
            <person name="Ebert D."/>
        </authorList>
    </citation>
    <scope>NUCLEOTIDE SEQUENCE [LARGE SCALE GENOMIC DNA]</scope>
    <source>
        <strain evidence="3">FI-OER-3-3</strain>
    </source>
</reference>
<feature type="compositionally biased region" description="Basic and acidic residues" evidence="2">
    <location>
        <begin position="387"/>
        <end position="397"/>
    </location>
</feature>
<feature type="compositionally biased region" description="Polar residues" evidence="2">
    <location>
        <begin position="497"/>
        <end position="508"/>
    </location>
</feature>
<dbReference type="Proteomes" id="UP000292362">
    <property type="component" value="Unassembled WGS sequence"/>
</dbReference>
<evidence type="ECO:0000256" key="2">
    <source>
        <dbReference type="SAM" id="MobiDB-lite"/>
    </source>
</evidence>
<feature type="region of interest" description="Disordered" evidence="2">
    <location>
        <begin position="387"/>
        <end position="551"/>
    </location>
</feature>
<dbReference type="VEuPathDB" id="MicrosporidiaDB:CWI37_0818p0010"/>
<accession>A0A4Q9L3G6</accession>
<proteinExistence type="predicted"/>
<protein>
    <submittedName>
        <fullName evidence="3">Uncharacterized protein</fullName>
    </submittedName>
</protein>
<dbReference type="EMBL" id="PITJ01000818">
    <property type="protein sequence ID" value="TBU01060.1"/>
    <property type="molecule type" value="Genomic_DNA"/>
</dbReference>
<evidence type="ECO:0000256" key="1">
    <source>
        <dbReference type="SAM" id="Coils"/>
    </source>
</evidence>
<feature type="compositionally biased region" description="Basic and acidic residues" evidence="2">
    <location>
        <begin position="486"/>
        <end position="496"/>
    </location>
</feature>
<feature type="compositionally biased region" description="Polar residues" evidence="2">
    <location>
        <begin position="540"/>
        <end position="551"/>
    </location>
</feature>
<comment type="caution">
    <text evidence="3">The sequence shown here is derived from an EMBL/GenBank/DDBJ whole genome shotgun (WGS) entry which is preliminary data.</text>
</comment>
<dbReference type="AlphaFoldDB" id="A0A4Q9L3G6"/>